<dbReference type="AlphaFoldDB" id="A0A9D3UEK3"/>
<evidence type="ECO:0000313" key="3">
    <source>
        <dbReference type="Proteomes" id="UP000828251"/>
    </source>
</evidence>
<reference evidence="2 3" key="1">
    <citation type="journal article" date="2021" name="Plant Biotechnol. J.">
        <title>Multi-omics assisted identification of the key and species-specific regulatory components of drought-tolerant mechanisms in Gossypium stocksii.</title>
        <authorList>
            <person name="Yu D."/>
            <person name="Ke L."/>
            <person name="Zhang D."/>
            <person name="Wu Y."/>
            <person name="Sun Y."/>
            <person name="Mei J."/>
            <person name="Sun J."/>
            <person name="Sun Y."/>
        </authorList>
    </citation>
    <scope>NUCLEOTIDE SEQUENCE [LARGE SCALE GENOMIC DNA]</scope>
    <source>
        <strain evidence="3">cv. E1</strain>
        <tissue evidence="2">Leaf</tissue>
    </source>
</reference>
<sequence length="121" mass="14123">KRTSMHRDMDIQLHEKVIRCLEMMTLCERASVPITAISIPMKPSRSIIGDTLYIQCTKFRQKQTKDWNKHQKEKIDVPTSIKQKAKLIVRQEIGPTNSEHEEEEQEEGENEEKEEEGKGCN</sequence>
<feature type="non-terminal residue" evidence="2">
    <location>
        <position position="1"/>
    </location>
</feature>
<feature type="compositionally biased region" description="Acidic residues" evidence="1">
    <location>
        <begin position="100"/>
        <end position="114"/>
    </location>
</feature>
<comment type="caution">
    <text evidence="2">The sequence shown here is derived from an EMBL/GenBank/DDBJ whole genome shotgun (WGS) entry which is preliminary data.</text>
</comment>
<dbReference type="EMBL" id="JAIQCV010000012">
    <property type="protein sequence ID" value="KAH1039216.1"/>
    <property type="molecule type" value="Genomic_DNA"/>
</dbReference>
<name>A0A9D3UEK3_9ROSI</name>
<dbReference type="Proteomes" id="UP000828251">
    <property type="component" value="Unassembled WGS sequence"/>
</dbReference>
<protein>
    <submittedName>
        <fullName evidence="2">Uncharacterized protein</fullName>
    </submittedName>
</protein>
<evidence type="ECO:0000313" key="2">
    <source>
        <dbReference type="EMBL" id="KAH1039216.1"/>
    </source>
</evidence>
<gene>
    <name evidence="2" type="ORF">J1N35_040959</name>
</gene>
<keyword evidence="3" id="KW-1185">Reference proteome</keyword>
<accession>A0A9D3UEK3</accession>
<proteinExistence type="predicted"/>
<feature type="region of interest" description="Disordered" evidence="1">
    <location>
        <begin position="88"/>
        <end position="121"/>
    </location>
</feature>
<organism evidence="2 3">
    <name type="scientific">Gossypium stocksii</name>
    <dbReference type="NCBI Taxonomy" id="47602"/>
    <lineage>
        <taxon>Eukaryota</taxon>
        <taxon>Viridiplantae</taxon>
        <taxon>Streptophyta</taxon>
        <taxon>Embryophyta</taxon>
        <taxon>Tracheophyta</taxon>
        <taxon>Spermatophyta</taxon>
        <taxon>Magnoliopsida</taxon>
        <taxon>eudicotyledons</taxon>
        <taxon>Gunneridae</taxon>
        <taxon>Pentapetalae</taxon>
        <taxon>rosids</taxon>
        <taxon>malvids</taxon>
        <taxon>Malvales</taxon>
        <taxon>Malvaceae</taxon>
        <taxon>Malvoideae</taxon>
        <taxon>Gossypium</taxon>
    </lineage>
</organism>
<evidence type="ECO:0000256" key="1">
    <source>
        <dbReference type="SAM" id="MobiDB-lite"/>
    </source>
</evidence>